<dbReference type="AlphaFoldDB" id="A0A392SC12"/>
<name>A0A392SC12_9FABA</name>
<dbReference type="Proteomes" id="UP000265520">
    <property type="component" value="Unassembled WGS sequence"/>
</dbReference>
<feature type="compositionally biased region" description="Polar residues" evidence="1">
    <location>
        <begin position="18"/>
        <end position="29"/>
    </location>
</feature>
<dbReference type="EMBL" id="LXQA010343749">
    <property type="protein sequence ID" value="MCI45396.1"/>
    <property type="molecule type" value="Genomic_DNA"/>
</dbReference>
<evidence type="ECO:0000256" key="1">
    <source>
        <dbReference type="SAM" id="MobiDB-lite"/>
    </source>
</evidence>
<evidence type="ECO:0000313" key="3">
    <source>
        <dbReference type="Proteomes" id="UP000265520"/>
    </source>
</evidence>
<keyword evidence="3" id="KW-1185">Reference proteome</keyword>
<accession>A0A392SC12</accession>
<reference evidence="2 3" key="1">
    <citation type="journal article" date="2018" name="Front. Plant Sci.">
        <title>Red Clover (Trifolium pratense) and Zigzag Clover (T. medium) - A Picture of Genomic Similarities and Differences.</title>
        <authorList>
            <person name="Dluhosova J."/>
            <person name="Istvanek J."/>
            <person name="Nedelnik J."/>
            <person name="Repkova J."/>
        </authorList>
    </citation>
    <scope>NUCLEOTIDE SEQUENCE [LARGE SCALE GENOMIC DNA]</scope>
    <source>
        <strain evidence="3">cv. 10/8</strain>
        <tissue evidence="2">Leaf</tissue>
    </source>
</reference>
<comment type="caution">
    <text evidence="2">The sequence shown here is derived from an EMBL/GenBank/DDBJ whole genome shotgun (WGS) entry which is preliminary data.</text>
</comment>
<evidence type="ECO:0000313" key="2">
    <source>
        <dbReference type="EMBL" id="MCI45396.1"/>
    </source>
</evidence>
<protein>
    <submittedName>
        <fullName evidence="2">Uncharacterized protein</fullName>
    </submittedName>
</protein>
<proteinExistence type="predicted"/>
<feature type="non-terminal residue" evidence="2">
    <location>
        <position position="45"/>
    </location>
</feature>
<sequence length="45" mass="5046">MSLMMIKDEVHFPGKPKTQGQSLKSSYPTASTEGRFLNVILSSRF</sequence>
<feature type="region of interest" description="Disordered" evidence="1">
    <location>
        <begin position="10"/>
        <end position="29"/>
    </location>
</feature>
<organism evidence="2 3">
    <name type="scientific">Trifolium medium</name>
    <dbReference type="NCBI Taxonomy" id="97028"/>
    <lineage>
        <taxon>Eukaryota</taxon>
        <taxon>Viridiplantae</taxon>
        <taxon>Streptophyta</taxon>
        <taxon>Embryophyta</taxon>
        <taxon>Tracheophyta</taxon>
        <taxon>Spermatophyta</taxon>
        <taxon>Magnoliopsida</taxon>
        <taxon>eudicotyledons</taxon>
        <taxon>Gunneridae</taxon>
        <taxon>Pentapetalae</taxon>
        <taxon>rosids</taxon>
        <taxon>fabids</taxon>
        <taxon>Fabales</taxon>
        <taxon>Fabaceae</taxon>
        <taxon>Papilionoideae</taxon>
        <taxon>50 kb inversion clade</taxon>
        <taxon>NPAAA clade</taxon>
        <taxon>Hologalegina</taxon>
        <taxon>IRL clade</taxon>
        <taxon>Trifolieae</taxon>
        <taxon>Trifolium</taxon>
    </lineage>
</organism>